<reference evidence="1" key="1">
    <citation type="submission" date="2013-07" db="EMBL/GenBank/DDBJ databases">
        <title>The genome of Eucalyptus grandis.</title>
        <authorList>
            <person name="Schmutz J."/>
            <person name="Hayes R."/>
            <person name="Myburg A."/>
            <person name="Tuskan G."/>
            <person name="Grattapaglia D."/>
            <person name="Rokhsar D.S."/>
        </authorList>
    </citation>
    <scope>NUCLEOTIDE SEQUENCE</scope>
    <source>
        <tissue evidence="1">Leaf extractions</tissue>
    </source>
</reference>
<organism evidence="1">
    <name type="scientific">Eucalyptus grandis</name>
    <name type="common">Flooded gum</name>
    <dbReference type="NCBI Taxonomy" id="71139"/>
    <lineage>
        <taxon>Eukaryota</taxon>
        <taxon>Viridiplantae</taxon>
        <taxon>Streptophyta</taxon>
        <taxon>Embryophyta</taxon>
        <taxon>Tracheophyta</taxon>
        <taxon>Spermatophyta</taxon>
        <taxon>Magnoliopsida</taxon>
        <taxon>eudicotyledons</taxon>
        <taxon>Gunneridae</taxon>
        <taxon>Pentapetalae</taxon>
        <taxon>rosids</taxon>
        <taxon>malvids</taxon>
        <taxon>Myrtales</taxon>
        <taxon>Myrtaceae</taxon>
        <taxon>Myrtoideae</taxon>
        <taxon>Eucalypteae</taxon>
        <taxon>Eucalyptus</taxon>
    </lineage>
</organism>
<name>A0A059A3S1_EUCGR</name>
<evidence type="ECO:0000313" key="1">
    <source>
        <dbReference type="EMBL" id="KCW47980.1"/>
    </source>
</evidence>
<dbReference type="InParanoid" id="A0A059A3S1"/>
<dbReference type="AlphaFoldDB" id="A0A059A3S1"/>
<protein>
    <submittedName>
        <fullName evidence="1">Uncharacterized protein</fullName>
    </submittedName>
</protein>
<proteinExistence type="predicted"/>
<sequence length="66" mass="7550">MAFIRWQGPWTNTIGETPLRWLRFRAGSSSFEAKAARGGDSSNNQRRDLMVRSWYSVTATTAAWLQ</sequence>
<dbReference type="EMBL" id="KK198763">
    <property type="protein sequence ID" value="KCW47980.1"/>
    <property type="molecule type" value="Genomic_DNA"/>
</dbReference>
<accession>A0A059A3S1</accession>
<gene>
    <name evidence="1" type="ORF">EUGRSUZ_K01711</name>
</gene>
<dbReference type="Gramene" id="KCW47980">
    <property type="protein sequence ID" value="KCW47980"/>
    <property type="gene ID" value="EUGRSUZ_K01711"/>
</dbReference>